<keyword evidence="13" id="KW-1185">Reference proteome</keyword>
<evidence type="ECO:0000256" key="6">
    <source>
        <dbReference type="PROSITE-ProRule" id="PRU01077"/>
    </source>
</evidence>
<keyword evidence="4" id="KW-0862">Zinc</keyword>
<dbReference type="SUPFAM" id="SSF57889">
    <property type="entry name" value="Cysteine-rich domain"/>
    <property type="match status" value="1"/>
</dbReference>
<keyword evidence="2" id="KW-0479">Metal-binding</keyword>
<feature type="compositionally biased region" description="Low complexity" evidence="7">
    <location>
        <begin position="1037"/>
        <end position="1078"/>
    </location>
</feature>
<dbReference type="GO" id="GO:0051056">
    <property type="term" value="P:regulation of small GTPase mediated signal transduction"/>
    <property type="evidence" value="ECO:0007669"/>
    <property type="project" value="UniProtKB-ARBA"/>
</dbReference>
<keyword evidence="8" id="KW-0812">Transmembrane</keyword>
<keyword evidence="8" id="KW-0472">Membrane</keyword>
<evidence type="ECO:0000313" key="12">
    <source>
        <dbReference type="Ensembl" id="ENSOMYP00000130910.1"/>
    </source>
</evidence>
<dbReference type="InterPro" id="IPR002219">
    <property type="entry name" value="PKC_DAG/PE"/>
</dbReference>
<evidence type="ECO:0000313" key="13">
    <source>
        <dbReference type="Proteomes" id="UP000694395"/>
    </source>
</evidence>
<feature type="compositionally biased region" description="Polar residues" evidence="7">
    <location>
        <begin position="639"/>
        <end position="690"/>
    </location>
</feature>
<evidence type="ECO:0000256" key="2">
    <source>
        <dbReference type="ARBA" id="ARBA00022723"/>
    </source>
</evidence>
<dbReference type="GeneTree" id="ENSGT00950000183110"/>
<dbReference type="Pfam" id="PF22699">
    <property type="entry name" value="GMIP-like_FCH"/>
    <property type="match status" value="1"/>
</dbReference>
<protein>
    <recommendedName>
        <fullName evidence="14">Rho-GAP domain-containing protein</fullName>
    </recommendedName>
</protein>
<dbReference type="SMART" id="SM00055">
    <property type="entry name" value="FCH"/>
    <property type="match status" value="1"/>
</dbReference>
<reference evidence="12" key="2">
    <citation type="submission" date="2025-08" db="UniProtKB">
        <authorList>
            <consortium name="Ensembl"/>
        </authorList>
    </citation>
    <scope>IDENTIFICATION</scope>
</reference>
<dbReference type="InterPro" id="IPR046349">
    <property type="entry name" value="C1-like_sf"/>
</dbReference>
<feature type="compositionally biased region" description="Polar residues" evidence="7">
    <location>
        <begin position="704"/>
        <end position="719"/>
    </location>
</feature>
<organism evidence="12 13">
    <name type="scientific">Oncorhynchus mykiss</name>
    <name type="common">Rainbow trout</name>
    <name type="synonym">Salmo gairdneri</name>
    <dbReference type="NCBI Taxonomy" id="8022"/>
    <lineage>
        <taxon>Eukaryota</taxon>
        <taxon>Metazoa</taxon>
        <taxon>Chordata</taxon>
        <taxon>Craniata</taxon>
        <taxon>Vertebrata</taxon>
        <taxon>Euteleostomi</taxon>
        <taxon>Actinopterygii</taxon>
        <taxon>Neopterygii</taxon>
        <taxon>Teleostei</taxon>
        <taxon>Protacanthopterygii</taxon>
        <taxon>Salmoniformes</taxon>
        <taxon>Salmonidae</taxon>
        <taxon>Salmoninae</taxon>
        <taxon>Oncorhynchus</taxon>
    </lineage>
</organism>
<feature type="transmembrane region" description="Helical" evidence="8">
    <location>
        <begin position="310"/>
        <end position="335"/>
    </location>
</feature>
<dbReference type="InterPro" id="IPR054713">
    <property type="entry name" value="GMIP/FCHO2-like_FCH"/>
</dbReference>
<dbReference type="PROSITE" id="PS50238">
    <property type="entry name" value="RHOGAP"/>
    <property type="match status" value="1"/>
</dbReference>
<proteinExistence type="predicted"/>
<feature type="domain" description="Rho-GAP" evidence="10">
    <location>
        <begin position="832"/>
        <end position="1019"/>
    </location>
</feature>
<dbReference type="Pfam" id="PF00620">
    <property type="entry name" value="RhoGAP"/>
    <property type="match status" value="1"/>
</dbReference>
<evidence type="ECO:0000259" key="9">
    <source>
        <dbReference type="PROSITE" id="PS50081"/>
    </source>
</evidence>
<name>A0A8K9XC20_ONCMY</name>
<reference evidence="12" key="3">
    <citation type="submission" date="2025-09" db="UniProtKB">
        <authorList>
            <consortium name="Ensembl"/>
        </authorList>
    </citation>
    <scope>IDENTIFICATION</scope>
</reference>
<feature type="region of interest" description="Disordered" evidence="7">
    <location>
        <begin position="1"/>
        <end position="49"/>
    </location>
</feature>
<feature type="domain" description="Phorbol-ester/DAG-type" evidence="9">
    <location>
        <begin position="780"/>
        <end position="825"/>
    </location>
</feature>
<dbReference type="PROSITE" id="PS51741">
    <property type="entry name" value="F_BAR"/>
    <property type="match status" value="1"/>
</dbReference>
<dbReference type="GO" id="GO:0007165">
    <property type="term" value="P:signal transduction"/>
    <property type="evidence" value="ECO:0007669"/>
    <property type="project" value="InterPro"/>
</dbReference>
<dbReference type="GO" id="GO:0008270">
    <property type="term" value="F:zinc ion binding"/>
    <property type="evidence" value="ECO:0007669"/>
    <property type="project" value="UniProtKB-KW"/>
</dbReference>
<dbReference type="InterPro" id="IPR027267">
    <property type="entry name" value="AH/BAR_dom_sf"/>
</dbReference>
<evidence type="ECO:0000256" key="1">
    <source>
        <dbReference type="ARBA" id="ARBA00022468"/>
    </source>
</evidence>
<evidence type="ECO:0000256" key="8">
    <source>
        <dbReference type="SAM" id="Phobius"/>
    </source>
</evidence>
<dbReference type="InterPro" id="IPR008936">
    <property type="entry name" value="Rho_GTPase_activation_prot"/>
</dbReference>
<dbReference type="PROSITE" id="PS00479">
    <property type="entry name" value="ZF_DAG_PE_1"/>
    <property type="match status" value="1"/>
</dbReference>
<evidence type="ECO:0000259" key="11">
    <source>
        <dbReference type="PROSITE" id="PS51741"/>
    </source>
</evidence>
<reference evidence="12" key="1">
    <citation type="submission" date="2020-07" db="EMBL/GenBank/DDBJ databases">
        <title>A long reads based de novo assembly of the rainbow trout Arlee double haploid line genome.</title>
        <authorList>
            <person name="Gao G."/>
            <person name="Palti Y."/>
        </authorList>
    </citation>
    <scope>NUCLEOTIDE SEQUENCE [LARGE SCALE GENOMIC DNA]</scope>
</reference>
<evidence type="ECO:0000256" key="7">
    <source>
        <dbReference type="SAM" id="MobiDB-lite"/>
    </source>
</evidence>
<dbReference type="GO" id="GO:0005096">
    <property type="term" value="F:GTPase activator activity"/>
    <property type="evidence" value="ECO:0007669"/>
    <property type="project" value="UniProtKB-KW"/>
</dbReference>
<dbReference type="Pfam" id="PF00130">
    <property type="entry name" value="C1_1"/>
    <property type="match status" value="1"/>
</dbReference>
<evidence type="ECO:0000256" key="5">
    <source>
        <dbReference type="ARBA" id="ARBA00023054"/>
    </source>
</evidence>
<dbReference type="PANTHER" id="PTHR15228">
    <property type="entry name" value="SPERMATHECAL PHYSIOLOGY VARIANT"/>
    <property type="match status" value="1"/>
</dbReference>
<feature type="compositionally biased region" description="Polar residues" evidence="7">
    <location>
        <begin position="24"/>
        <end position="36"/>
    </location>
</feature>
<dbReference type="InterPro" id="IPR057028">
    <property type="entry name" value="RHG29_45_N"/>
</dbReference>
<dbReference type="SUPFAM" id="SSF48350">
    <property type="entry name" value="GTPase activation domain, GAP"/>
    <property type="match status" value="1"/>
</dbReference>
<feature type="domain" description="F-BAR" evidence="11">
    <location>
        <begin position="338"/>
        <end position="597"/>
    </location>
</feature>
<dbReference type="Gene3D" id="3.30.60.20">
    <property type="match status" value="1"/>
</dbReference>
<feature type="region of interest" description="Disordered" evidence="7">
    <location>
        <begin position="630"/>
        <end position="719"/>
    </location>
</feature>
<dbReference type="InterPro" id="IPR000198">
    <property type="entry name" value="RhoGAP_dom"/>
</dbReference>
<dbReference type="SMART" id="SM00324">
    <property type="entry name" value="RhoGAP"/>
    <property type="match status" value="1"/>
</dbReference>
<dbReference type="GO" id="GO:0016020">
    <property type="term" value="C:membrane"/>
    <property type="evidence" value="ECO:0007669"/>
    <property type="project" value="TreeGrafter"/>
</dbReference>
<dbReference type="Gene3D" id="1.10.555.10">
    <property type="entry name" value="Rho GTPase activation protein"/>
    <property type="match status" value="1"/>
</dbReference>
<dbReference type="Pfam" id="PF24235">
    <property type="entry name" value="RHG29_45_N"/>
    <property type="match status" value="1"/>
</dbReference>
<dbReference type="AlphaFoldDB" id="A0A8K9XC20"/>
<accession>A0A8K9XC20</accession>
<keyword evidence="3" id="KW-0863">Zinc-finger</keyword>
<dbReference type="InterPro" id="IPR051025">
    <property type="entry name" value="RhoGAP"/>
</dbReference>
<dbReference type="InterPro" id="IPR001060">
    <property type="entry name" value="FCH_dom"/>
</dbReference>
<evidence type="ECO:0008006" key="14">
    <source>
        <dbReference type="Google" id="ProtNLM"/>
    </source>
</evidence>
<dbReference type="Gene3D" id="1.20.1270.60">
    <property type="entry name" value="Arfaptin homology (AH) domain/BAR domain"/>
    <property type="match status" value="1"/>
</dbReference>
<feature type="compositionally biased region" description="Pro residues" evidence="7">
    <location>
        <begin position="1023"/>
        <end position="1036"/>
    </location>
</feature>
<dbReference type="Ensembl" id="ENSOMYT00000130111.1">
    <property type="protein sequence ID" value="ENSOMYP00000130910.1"/>
    <property type="gene ID" value="ENSOMYG00000002175.2"/>
</dbReference>
<sequence>MFNRKKKELNKTSVSKKNLVGNFGSHNSSLSVLQEQPTRDGGLDVPPPFPASLQDPQAPPCPTTTCLLHPRLATATSPPPVLGACLRRPTALSRHASAAGFPLQAAGAWAFSKTQGKGASLASSPTTEASEVGIEVEDIPSLLRDVACFAEAVEKLKEMVLGEDRQIDNLSDRQLDRRDLAQECLGEVLRVLRQVIGAYPLLNTVETLTAAGTLISKVKGFSYKDSSDMGKQDFEKAIETMAVAFSSSVSELLMGEVDSSTLLSLPLTERSRSMENLYGLDSAQAKDCQGRSDQQDCCSKYKMTCCPRCLSILFPFSIMSYILVCVCVCVCVSVLSGEQVDLLLQCSEGGVDSALSYAKAVSRYLKDVISYVEKRTALEMEFAKGLQRLCQSCKQSIAQPQMPFFSIYSLALEQDLEQSVGVQQTTGSIHTVLQPLMQCKQEHERRRRELGEQWQRAQRKLTDAESGMRKTRGSYMIRCEEYDKARGRAEEELQGGAGGLKALDRKKRLEEEARTKAEEAEAVYRACISEAEARHQEREQTKGSTLRQIHDVIRHTDHTLRSCTVSYYQLLHMQTAVLPVHYQTLCESTKLYEPGQQYAAHARHLHKSPEDARHLYTSTEDARHLSNPEPAAHYHFEPYSSNHLSGHTRHNSSNTDVPISTETTPPTDSPISTETTPPTDSPISTETMPTTDEDGGAEDGVTQRCGQGHQSHKSWPSTMKDSDCLGGVYGLESSSIGHVPKASEEEHDGNVTSFEQGTEPEIAVPTGPFRNVGMSKAAKTHRLRKLRTPAKCRECNSYVYFQGAECEECYLACHRRCLENLAIQCGHKKLQGRLSLFGRDFTQGLGDPDGVPLVIRKCITEIESRALRMKGIYRVNGVKTRVEKLCQAFENGKELVELSQAFPHDISNMLKLYLRQVTYCYIHSQNTLPPLLDSLSLLHSASHFLPSPSVPFFLLSTPSLPLQPPHSVFSTPLTLCPPLPLNPSHALSPSSSPPPHSVLFLSTPLTLCPLPLNPSHALSSSSSPPPLSHSSSPPPHSLSSDSSPPPHSLSSDSSPPPHSLSSDSSPPPHSLSSDSSPPPHSVLLSLSTHHSVLLFLSTPHSVLLFLSTPLLSVLLPLHPLTLCPPLPYSVLISTLSLCPLPLHPLTICPPLPLHLLTLCPLLFISTPSLSLLPSPAARAYLAFPSLSVSDGAGQGKPAFCVS</sequence>
<dbReference type="PROSITE" id="PS50081">
    <property type="entry name" value="ZF_DAG_PE_2"/>
    <property type="match status" value="1"/>
</dbReference>
<evidence type="ECO:0000256" key="4">
    <source>
        <dbReference type="ARBA" id="ARBA00022833"/>
    </source>
</evidence>
<evidence type="ECO:0000256" key="3">
    <source>
        <dbReference type="ARBA" id="ARBA00022771"/>
    </source>
</evidence>
<feature type="region of interest" description="Disordered" evidence="7">
    <location>
        <begin position="1016"/>
        <end position="1078"/>
    </location>
</feature>
<dbReference type="SUPFAM" id="SSF103657">
    <property type="entry name" value="BAR/IMD domain-like"/>
    <property type="match status" value="1"/>
</dbReference>
<keyword evidence="8" id="KW-1133">Transmembrane helix</keyword>
<keyword evidence="1" id="KW-0343">GTPase activation</keyword>
<dbReference type="PANTHER" id="PTHR15228:SF18">
    <property type="entry name" value="RHO GTPASE-ACTIVATING PROTEIN 45"/>
    <property type="match status" value="1"/>
</dbReference>
<evidence type="ECO:0000259" key="10">
    <source>
        <dbReference type="PROSITE" id="PS50238"/>
    </source>
</evidence>
<dbReference type="InterPro" id="IPR031160">
    <property type="entry name" value="F_BAR_dom"/>
</dbReference>
<dbReference type="CDD" id="cd20816">
    <property type="entry name" value="C1_GMIP-like"/>
    <property type="match status" value="1"/>
</dbReference>
<dbReference type="SMART" id="SM00109">
    <property type="entry name" value="C1"/>
    <property type="match status" value="1"/>
</dbReference>
<keyword evidence="5 6" id="KW-0175">Coiled coil</keyword>
<dbReference type="Proteomes" id="UP000694395">
    <property type="component" value="Chromosome 8"/>
</dbReference>